<reference evidence="2" key="1">
    <citation type="submission" date="2023-09" db="EMBL/GenBank/DDBJ databases">
        <title>Undibacterium sp. 20NA77.5 isolated from freshwater.</title>
        <authorList>
            <person name="Le V."/>
            <person name="Ko S.-R."/>
            <person name="Ahn C.-Y."/>
            <person name="Oh H.-M."/>
        </authorList>
    </citation>
    <scope>NUCLEOTIDE SEQUENCE</scope>
    <source>
        <strain evidence="2">20NA77.5</strain>
    </source>
</reference>
<protein>
    <submittedName>
        <fullName evidence="2">Uncharacterized protein</fullName>
    </submittedName>
</protein>
<keyword evidence="3" id="KW-1185">Reference proteome</keyword>
<sequence>MKAIIVFAISFFTLVFTNSAEAKANERNLHAQVNQFLVYLLTKNEGKLAAYEVGERTFSSKGKLDSEIYDFLYKSEPAPSEWKSIIEIAKMDKLQVKLIKQDDGSIFVLFFPEKYRRSVNSDVTFLEEQWMKKYFACQFDLHGGKIKLKYNFCFADTDGPFAPEY</sequence>
<keyword evidence="1" id="KW-0732">Signal</keyword>
<proteinExistence type="predicted"/>
<dbReference type="EMBL" id="CP133720">
    <property type="protein sequence ID" value="WMW78917.1"/>
    <property type="molecule type" value="Genomic_DNA"/>
</dbReference>
<evidence type="ECO:0000256" key="1">
    <source>
        <dbReference type="SAM" id="SignalP"/>
    </source>
</evidence>
<evidence type="ECO:0000313" key="3">
    <source>
        <dbReference type="Proteomes" id="UP001181355"/>
    </source>
</evidence>
<name>A0ABY9RCG0_9BURK</name>
<feature type="signal peptide" evidence="1">
    <location>
        <begin position="1"/>
        <end position="22"/>
    </location>
</feature>
<dbReference type="Proteomes" id="UP001181355">
    <property type="component" value="Chromosome"/>
</dbReference>
<feature type="chain" id="PRO_5045976926" evidence="1">
    <location>
        <begin position="23"/>
        <end position="165"/>
    </location>
</feature>
<gene>
    <name evidence="2" type="ORF">RF679_09580</name>
</gene>
<evidence type="ECO:0000313" key="2">
    <source>
        <dbReference type="EMBL" id="WMW78917.1"/>
    </source>
</evidence>
<accession>A0ABY9RCG0</accession>
<organism evidence="2 3">
    <name type="scientific">Undibacterium cyanobacteriorum</name>
    <dbReference type="NCBI Taxonomy" id="3073561"/>
    <lineage>
        <taxon>Bacteria</taxon>
        <taxon>Pseudomonadati</taxon>
        <taxon>Pseudomonadota</taxon>
        <taxon>Betaproteobacteria</taxon>
        <taxon>Burkholderiales</taxon>
        <taxon>Oxalobacteraceae</taxon>
        <taxon>Undibacterium</taxon>
    </lineage>
</organism>
<dbReference type="RefSeq" id="WP_309480419.1">
    <property type="nucleotide sequence ID" value="NZ_CP133720.1"/>
</dbReference>